<evidence type="ECO:0000256" key="1">
    <source>
        <dbReference type="SAM" id="MobiDB-lite"/>
    </source>
</evidence>
<feature type="region of interest" description="Disordered" evidence="1">
    <location>
        <begin position="1"/>
        <end position="20"/>
    </location>
</feature>
<dbReference type="EMBL" id="JANCPR020000036">
    <property type="protein sequence ID" value="MDJ1136070.1"/>
    <property type="molecule type" value="Genomic_DNA"/>
</dbReference>
<sequence length="57" mass="6022">MEPRGWVKSSSSGNEDAPNCLEVADGESSLFLRESEAPSDVLTLTPQALAGLLGFLK</sequence>
<reference evidence="3 4" key="1">
    <citation type="submission" date="2023-05" db="EMBL/GenBank/DDBJ databases">
        <title>Streptantibioticus silvisoli sp. nov., acidotolerant actinomycetes 1 from pine litter.</title>
        <authorList>
            <person name="Swiecimska M."/>
            <person name="Golinska P."/>
            <person name="Sangal V."/>
            <person name="Wachnowicz B."/>
            <person name="Goodfellow M."/>
        </authorList>
    </citation>
    <scope>NUCLEOTIDE SEQUENCE [LARGE SCALE GENOMIC DNA]</scope>
    <source>
        <strain evidence="3 4">DSM 42109</strain>
    </source>
</reference>
<accession>A0ABT7A412</accession>
<dbReference type="InterPro" id="IPR007278">
    <property type="entry name" value="DUF397"/>
</dbReference>
<keyword evidence="4" id="KW-1185">Reference proteome</keyword>
<dbReference type="RefSeq" id="WP_280842890.1">
    <property type="nucleotide sequence ID" value="NZ_JANCPR020000036.1"/>
</dbReference>
<name>A0ABT7A412_9ACTN</name>
<evidence type="ECO:0000313" key="3">
    <source>
        <dbReference type="EMBL" id="MDJ1136070.1"/>
    </source>
</evidence>
<proteinExistence type="predicted"/>
<organism evidence="3 4">
    <name type="scientific">Streptomyces iconiensis</name>
    <dbReference type="NCBI Taxonomy" id="1384038"/>
    <lineage>
        <taxon>Bacteria</taxon>
        <taxon>Bacillati</taxon>
        <taxon>Actinomycetota</taxon>
        <taxon>Actinomycetes</taxon>
        <taxon>Kitasatosporales</taxon>
        <taxon>Streptomycetaceae</taxon>
        <taxon>Streptomyces</taxon>
    </lineage>
</organism>
<dbReference type="Proteomes" id="UP001214441">
    <property type="component" value="Unassembled WGS sequence"/>
</dbReference>
<dbReference type="Pfam" id="PF04149">
    <property type="entry name" value="DUF397"/>
    <property type="match status" value="1"/>
</dbReference>
<protein>
    <submittedName>
        <fullName evidence="3">DUF397 domain-containing protein</fullName>
    </submittedName>
</protein>
<evidence type="ECO:0000259" key="2">
    <source>
        <dbReference type="Pfam" id="PF04149"/>
    </source>
</evidence>
<comment type="caution">
    <text evidence="3">The sequence shown here is derived from an EMBL/GenBank/DDBJ whole genome shotgun (WGS) entry which is preliminary data.</text>
</comment>
<evidence type="ECO:0000313" key="4">
    <source>
        <dbReference type="Proteomes" id="UP001214441"/>
    </source>
</evidence>
<feature type="domain" description="DUF397" evidence="2">
    <location>
        <begin position="5"/>
        <end position="57"/>
    </location>
</feature>
<gene>
    <name evidence="3" type="ORF">NMN56_029800</name>
</gene>